<gene>
    <name evidence="11" type="ORF">SteCoe_32970</name>
</gene>
<comment type="subcellular location">
    <subcellularLocation>
        <location evidence="1 9">Endoplasmic reticulum membrane</location>
        <topology evidence="1 9">Multi-pass membrane protein</topology>
    </subcellularLocation>
</comment>
<dbReference type="GO" id="GO:0008374">
    <property type="term" value="F:O-acyltransferase activity"/>
    <property type="evidence" value="ECO:0007669"/>
    <property type="project" value="InterPro"/>
</dbReference>
<feature type="transmembrane region" description="Helical" evidence="10">
    <location>
        <begin position="130"/>
        <end position="151"/>
    </location>
</feature>
<feature type="transmembrane region" description="Helical" evidence="10">
    <location>
        <begin position="494"/>
        <end position="516"/>
    </location>
</feature>
<keyword evidence="8 9" id="KW-0012">Acyltransferase</keyword>
<evidence type="ECO:0000256" key="2">
    <source>
        <dbReference type="ARBA" id="ARBA00009010"/>
    </source>
</evidence>
<dbReference type="AlphaFoldDB" id="A0A1R2AXT1"/>
<dbReference type="GO" id="GO:0005789">
    <property type="term" value="C:endoplasmic reticulum membrane"/>
    <property type="evidence" value="ECO:0007669"/>
    <property type="project" value="UniProtKB-SubCell"/>
</dbReference>
<evidence type="ECO:0000256" key="5">
    <source>
        <dbReference type="ARBA" id="ARBA00022824"/>
    </source>
</evidence>
<feature type="transmembrane region" description="Helical" evidence="10">
    <location>
        <begin position="222"/>
        <end position="241"/>
    </location>
</feature>
<dbReference type="InterPro" id="IPR014371">
    <property type="entry name" value="Oat_ACAT_DAG_ARE"/>
</dbReference>
<dbReference type="Proteomes" id="UP000187209">
    <property type="component" value="Unassembled WGS sequence"/>
</dbReference>
<comment type="similarity">
    <text evidence="2 9">Belongs to the membrane-bound acyltransferase family. Sterol o-acyltransferase subfamily.</text>
</comment>
<feature type="transmembrane region" description="Helical" evidence="10">
    <location>
        <begin position="444"/>
        <end position="462"/>
    </location>
</feature>
<dbReference type="OrthoDB" id="10039049at2759"/>
<feature type="transmembrane region" description="Helical" evidence="10">
    <location>
        <begin position="372"/>
        <end position="393"/>
    </location>
</feature>
<evidence type="ECO:0000313" key="12">
    <source>
        <dbReference type="Proteomes" id="UP000187209"/>
    </source>
</evidence>
<evidence type="ECO:0000313" key="11">
    <source>
        <dbReference type="EMBL" id="OMJ69328.1"/>
    </source>
</evidence>
<feature type="transmembrane region" description="Helical" evidence="10">
    <location>
        <begin position="468"/>
        <end position="487"/>
    </location>
</feature>
<dbReference type="PIRSF" id="PIRSF000439">
    <property type="entry name" value="Oat_ACAT_DAG_ARE"/>
    <property type="match status" value="1"/>
</dbReference>
<reference evidence="11 12" key="1">
    <citation type="submission" date="2016-11" db="EMBL/GenBank/DDBJ databases">
        <title>The macronuclear genome of Stentor coeruleus: a giant cell with tiny introns.</title>
        <authorList>
            <person name="Slabodnick M."/>
            <person name="Ruby J.G."/>
            <person name="Reiff S.B."/>
            <person name="Swart E.C."/>
            <person name="Gosai S."/>
            <person name="Prabakaran S."/>
            <person name="Witkowska E."/>
            <person name="Larue G.E."/>
            <person name="Fisher S."/>
            <person name="Freeman R.M."/>
            <person name="Gunawardena J."/>
            <person name="Chu W."/>
            <person name="Stover N.A."/>
            <person name="Gregory B.D."/>
            <person name="Nowacki M."/>
            <person name="Derisi J."/>
            <person name="Roy S.W."/>
            <person name="Marshall W.F."/>
            <person name="Sood P."/>
        </authorList>
    </citation>
    <scope>NUCLEOTIDE SEQUENCE [LARGE SCALE GENOMIC DNA]</scope>
    <source>
        <strain evidence="11">WM001</strain>
    </source>
</reference>
<evidence type="ECO:0000256" key="3">
    <source>
        <dbReference type="ARBA" id="ARBA00022679"/>
    </source>
</evidence>
<evidence type="ECO:0000256" key="6">
    <source>
        <dbReference type="ARBA" id="ARBA00022989"/>
    </source>
</evidence>
<sequence length="551" mass="64209">MAEARQHTSDKVSNLKEKLAKVLSDLDNLHNTKPSPNPKALGDKITTLEDRATELAQERISKTRYDFTIKISEILNKFNSDIDPKNFTIQKYLQASQSATSTQNALYEKVHLKRSAPISKLLYSKDFRTIYNIFLAILVNFGVAELAKDILDSNDVLGGGIFITNFSKPEMVITLCIIMFFWSFTSVIIVQQAHRPFLLLLFFHVLSMFLMGLFVMVKFISYQLPIASSFVVLCEMIRYSMKMHSYFREKLLHGNGKNKYANIIPSSATGLKPNDIVLPKINIKSFGQEVRRFTYYLFAPTLIYRDSYPKIDRSIRWKNLSVHLFDFFGAIVYTAVIFKAFCVPEFRSASKNITNSQAVLLSWFRSMLPGTMVFLLIFFAVMHSWFSIFAEILNFADRKFYDDWWNAKDFGTFYRKISVNVYEWLHTYVFMDIQRFTNNKIGPSMARIIVFLFSGILTEVILDFSLGFFFPYVFFVVAMPGAFMISFNNRVSRFYNVLVWTFLIVMMGLIIMLYSLEYYYRLDQPDKRDFQTYGLFAYFIPQWVAQLTIIN</sequence>
<evidence type="ECO:0000256" key="10">
    <source>
        <dbReference type="SAM" id="Phobius"/>
    </source>
</evidence>
<dbReference type="EMBL" id="MPUH01001211">
    <property type="protein sequence ID" value="OMJ69328.1"/>
    <property type="molecule type" value="Genomic_DNA"/>
</dbReference>
<proteinExistence type="inferred from homology"/>
<feature type="transmembrane region" description="Helical" evidence="10">
    <location>
        <begin position="320"/>
        <end position="341"/>
    </location>
</feature>
<feature type="transmembrane region" description="Helical" evidence="10">
    <location>
        <begin position="171"/>
        <end position="190"/>
    </location>
</feature>
<evidence type="ECO:0000256" key="4">
    <source>
        <dbReference type="ARBA" id="ARBA00022692"/>
    </source>
</evidence>
<keyword evidence="12" id="KW-1185">Reference proteome</keyword>
<dbReference type="Pfam" id="PF03062">
    <property type="entry name" value="MBOAT"/>
    <property type="match status" value="1"/>
</dbReference>
<dbReference type="PANTHER" id="PTHR10408:SF8">
    <property type="entry name" value="O-ACYLTRANSFERASE"/>
    <property type="match status" value="1"/>
</dbReference>
<organism evidence="11 12">
    <name type="scientific">Stentor coeruleus</name>
    <dbReference type="NCBI Taxonomy" id="5963"/>
    <lineage>
        <taxon>Eukaryota</taxon>
        <taxon>Sar</taxon>
        <taxon>Alveolata</taxon>
        <taxon>Ciliophora</taxon>
        <taxon>Postciliodesmatophora</taxon>
        <taxon>Heterotrichea</taxon>
        <taxon>Heterotrichida</taxon>
        <taxon>Stentoridae</taxon>
        <taxon>Stentor</taxon>
    </lineage>
</organism>
<accession>A0A1R2AXT1</accession>
<keyword evidence="4 10" id="KW-0812">Transmembrane</keyword>
<evidence type="ECO:0000256" key="1">
    <source>
        <dbReference type="ARBA" id="ARBA00004477"/>
    </source>
</evidence>
<keyword evidence="6 10" id="KW-1133">Transmembrane helix</keyword>
<keyword evidence="7 9" id="KW-0472">Membrane</keyword>
<protein>
    <recommendedName>
        <fullName evidence="9">O-acyltransferase</fullName>
    </recommendedName>
</protein>
<evidence type="ECO:0000256" key="7">
    <source>
        <dbReference type="ARBA" id="ARBA00023136"/>
    </source>
</evidence>
<evidence type="ECO:0000256" key="8">
    <source>
        <dbReference type="ARBA" id="ARBA00023315"/>
    </source>
</evidence>
<dbReference type="InterPro" id="IPR004299">
    <property type="entry name" value="MBOAT_fam"/>
</dbReference>
<comment type="caution">
    <text evidence="11">The sequence shown here is derived from an EMBL/GenBank/DDBJ whole genome shotgun (WGS) entry which is preliminary data.</text>
</comment>
<dbReference type="PANTHER" id="PTHR10408">
    <property type="entry name" value="STEROL O-ACYLTRANSFERASE"/>
    <property type="match status" value="1"/>
</dbReference>
<keyword evidence="3 9" id="KW-0808">Transferase</keyword>
<evidence type="ECO:0000256" key="9">
    <source>
        <dbReference type="PIRNR" id="PIRNR000439"/>
    </source>
</evidence>
<keyword evidence="5 9" id="KW-0256">Endoplasmic reticulum</keyword>
<feature type="transmembrane region" description="Helical" evidence="10">
    <location>
        <begin position="197"/>
        <end position="216"/>
    </location>
</feature>
<name>A0A1R2AXT1_9CILI</name>